<feature type="coiled-coil region" evidence="9">
    <location>
        <begin position="435"/>
        <end position="469"/>
    </location>
</feature>
<feature type="compositionally biased region" description="Polar residues" evidence="10">
    <location>
        <begin position="639"/>
        <end position="648"/>
    </location>
</feature>
<keyword evidence="6" id="KW-0965">Cell junction</keyword>
<dbReference type="InterPro" id="IPR021622">
    <property type="entry name" value="Afadin/alpha-actinin-bd"/>
</dbReference>
<feature type="region of interest" description="Disordered" evidence="10">
    <location>
        <begin position="623"/>
        <end position="648"/>
    </location>
</feature>
<reference evidence="11" key="1">
    <citation type="journal article" date="2012" name="Nature">
        <title>The oyster genome reveals stress adaptation and complexity of shell formation.</title>
        <authorList>
            <person name="Zhang G."/>
            <person name="Fang X."/>
            <person name="Guo X."/>
            <person name="Li L."/>
            <person name="Luo R."/>
            <person name="Xu F."/>
            <person name="Yang P."/>
            <person name="Zhang L."/>
            <person name="Wang X."/>
            <person name="Qi H."/>
            <person name="Xiong Z."/>
            <person name="Que H."/>
            <person name="Xie Y."/>
            <person name="Holland P.W."/>
            <person name="Paps J."/>
            <person name="Zhu Y."/>
            <person name="Wu F."/>
            <person name="Chen Y."/>
            <person name="Wang J."/>
            <person name="Peng C."/>
            <person name="Meng J."/>
            <person name="Yang L."/>
            <person name="Liu J."/>
            <person name="Wen B."/>
            <person name="Zhang N."/>
            <person name="Huang Z."/>
            <person name="Zhu Q."/>
            <person name="Feng Y."/>
            <person name="Mount A."/>
            <person name="Hedgecock D."/>
            <person name="Xu Z."/>
            <person name="Liu Y."/>
            <person name="Domazet-Loso T."/>
            <person name="Du Y."/>
            <person name="Sun X."/>
            <person name="Zhang S."/>
            <person name="Liu B."/>
            <person name="Cheng P."/>
            <person name="Jiang X."/>
            <person name="Li J."/>
            <person name="Fan D."/>
            <person name="Wang W."/>
            <person name="Fu W."/>
            <person name="Wang T."/>
            <person name="Wang B."/>
            <person name="Zhang J."/>
            <person name="Peng Z."/>
            <person name="Li Y."/>
            <person name="Li N."/>
            <person name="Wang J."/>
            <person name="Chen M."/>
            <person name="He Y."/>
            <person name="Tan F."/>
            <person name="Song X."/>
            <person name="Zheng Q."/>
            <person name="Huang R."/>
            <person name="Yang H."/>
            <person name="Du X."/>
            <person name="Chen L."/>
            <person name="Yang M."/>
            <person name="Gaffney P.M."/>
            <person name="Wang S."/>
            <person name="Luo L."/>
            <person name="She Z."/>
            <person name="Ming Y."/>
            <person name="Huang W."/>
            <person name="Zhang S."/>
            <person name="Huang B."/>
            <person name="Zhang Y."/>
            <person name="Qu T."/>
            <person name="Ni P."/>
            <person name="Miao G."/>
            <person name="Wang J."/>
            <person name="Wang Q."/>
            <person name="Steinberg C.E."/>
            <person name="Wang H."/>
            <person name="Li N."/>
            <person name="Qian L."/>
            <person name="Zhang G."/>
            <person name="Li Y."/>
            <person name="Yang H."/>
            <person name="Liu X."/>
            <person name="Wang J."/>
            <person name="Yin Y."/>
            <person name="Wang J."/>
        </authorList>
    </citation>
    <scope>NUCLEOTIDE SEQUENCE [LARGE SCALE GENOMIC DNA]</scope>
    <source>
        <strain evidence="11">05x7-T-G4-1.051#20</strain>
    </source>
</reference>
<evidence type="ECO:0000256" key="9">
    <source>
        <dbReference type="SAM" id="Coils"/>
    </source>
</evidence>
<protein>
    <submittedName>
        <fullName evidence="11">Afadin-and alpha-actinin-binding protein</fullName>
    </submittedName>
</protein>
<dbReference type="InterPro" id="IPR052300">
    <property type="entry name" value="Adhesion_Centrosome_assoc"/>
</dbReference>
<dbReference type="GO" id="GO:0007155">
    <property type="term" value="P:cell adhesion"/>
    <property type="evidence" value="ECO:0007669"/>
    <property type="project" value="UniProtKB-KW"/>
</dbReference>
<keyword evidence="5" id="KW-0130">Cell adhesion</keyword>
<evidence type="ECO:0000256" key="8">
    <source>
        <dbReference type="ARBA" id="ARBA00023212"/>
    </source>
</evidence>
<feature type="region of interest" description="Disordered" evidence="10">
    <location>
        <begin position="348"/>
        <end position="375"/>
    </location>
</feature>
<evidence type="ECO:0000256" key="7">
    <source>
        <dbReference type="ARBA" id="ARBA00023054"/>
    </source>
</evidence>
<dbReference type="GO" id="GO:0036064">
    <property type="term" value="C:ciliary basal body"/>
    <property type="evidence" value="ECO:0007669"/>
    <property type="project" value="TreeGrafter"/>
</dbReference>
<feature type="region of interest" description="Disordered" evidence="10">
    <location>
        <begin position="406"/>
        <end position="430"/>
    </location>
</feature>
<dbReference type="GO" id="GO:0034451">
    <property type="term" value="C:centriolar satellite"/>
    <property type="evidence" value="ECO:0007669"/>
    <property type="project" value="TreeGrafter"/>
</dbReference>
<accession>K1Q9T7</accession>
<evidence type="ECO:0000256" key="4">
    <source>
        <dbReference type="ARBA" id="ARBA00022490"/>
    </source>
</evidence>
<dbReference type="HOGENOM" id="CLU_402939_0_0_1"/>
<proteinExistence type="inferred from homology"/>
<evidence type="ECO:0000256" key="2">
    <source>
        <dbReference type="ARBA" id="ARBA00004300"/>
    </source>
</evidence>
<evidence type="ECO:0000256" key="10">
    <source>
        <dbReference type="SAM" id="MobiDB-lite"/>
    </source>
</evidence>
<dbReference type="PANTHER" id="PTHR46507">
    <property type="entry name" value="AFADIN- AND ALPHA-ACTININ-BINDING PROTEIN"/>
    <property type="match status" value="1"/>
</dbReference>
<keyword evidence="7 9" id="KW-0175">Coiled coil</keyword>
<keyword evidence="4" id="KW-0963">Cytoplasm</keyword>
<name>K1Q9T7_MAGGI</name>
<dbReference type="EMBL" id="JH815775">
    <property type="protein sequence ID" value="EKC18196.1"/>
    <property type="molecule type" value="Genomic_DNA"/>
</dbReference>
<keyword evidence="8" id="KW-0206">Cytoskeleton</keyword>
<dbReference type="GO" id="GO:0035735">
    <property type="term" value="P:intraciliary transport involved in cilium assembly"/>
    <property type="evidence" value="ECO:0007669"/>
    <property type="project" value="TreeGrafter"/>
</dbReference>
<sequence>MADLGVLKSTPGGHDFLHDFSTTLQQMMGDLDFSTFRVSEESGCDENTFCTPDTIDQCISFLNQGNEIGKRPCVVTAILSQRNTLHHRVTHTQCQHRWLVRLHSLGVGGSSTMLLQWGCHILDTVEELLSLGFKALSYDNQTKMTCLINRLYQILRLFQRHGRTKEELENRLRRVTSECEHYQGTIARLKTEKEKLLRDVCVEQEKSRQLLVKHKTNSSKLKSEKEEVKRLLSVIRDRDTQYKHDLKKKERESNKLKERIHQLLADKTPNRRVGLDIAFSLQSSDGKRSQWRSTSNKQEEMYQHLMTGYEAKQKELLVENNELRTSLAHIHRDISKALGLSDHLTSHSAKVTTSPDSESCSSDEESNYPSVTDCSSNDIDGYFQMPYDMIRENLENMFKERLKRLKERKKRKLPSPTKSTKSSPSRLSTAKPYDMEQFKKEMEILKRQIKTYEEQIERHKREKENYKENSIQTHKHQNSGEVFLDDSKLVQEKESLLEQKKLFHEEKTNFLEERKQFTEAAIKLGKEATEDSFFTLAKHSFFLRRRALEEEKTTILKNQFLQISPFRSPTEKSTPQKDSVRLLPSTPLFSPAPSGQPKTPSTVELFRFLGITPQDQFLQHKNSTLDDSSSELKRSHSSEYLNNSTMTNSAHNDLSLFAGQLDSARKTLFHRRSSTGSNEDLGV</sequence>
<gene>
    <name evidence="11" type="ORF">CGI_10014569</name>
</gene>
<comment type="similarity">
    <text evidence="3">Belongs to the ADIP family.</text>
</comment>
<organism evidence="11">
    <name type="scientific">Magallana gigas</name>
    <name type="common">Pacific oyster</name>
    <name type="synonym">Crassostrea gigas</name>
    <dbReference type="NCBI Taxonomy" id="29159"/>
    <lineage>
        <taxon>Eukaryota</taxon>
        <taxon>Metazoa</taxon>
        <taxon>Spiralia</taxon>
        <taxon>Lophotrochozoa</taxon>
        <taxon>Mollusca</taxon>
        <taxon>Bivalvia</taxon>
        <taxon>Autobranchia</taxon>
        <taxon>Pteriomorphia</taxon>
        <taxon>Ostreida</taxon>
        <taxon>Ostreoidea</taxon>
        <taxon>Ostreidae</taxon>
        <taxon>Magallana</taxon>
    </lineage>
</organism>
<dbReference type="PANTHER" id="PTHR46507:SF4">
    <property type="entry name" value="SSX FAMILY MEMBER 2 INTERACTING PROTEIN"/>
    <property type="match status" value="1"/>
</dbReference>
<feature type="region of interest" description="Disordered" evidence="10">
    <location>
        <begin position="566"/>
        <end position="600"/>
    </location>
</feature>
<evidence type="ECO:0000256" key="5">
    <source>
        <dbReference type="ARBA" id="ARBA00022889"/>
    </source>
</evidence>
<feature type="compositionally biased region" description="Low complexity" evidence="10">
    <location>
        <begin position="414"/>
        <end position="429"/>
    </location>
</feature>
<dbReference type="Pfam" id="PF11559">
    <property type="entry name" value="ADIP"/>
    <property type="match status" value="1"/>
</dbReference>
<evidence type="ECO:0000256" key="3">
    <source>
        <dbReference type="ARBA" id="ARBA00009291"/>
    </source>
</evidence>
<dbReference type="GO" id="GO:0070161">
    <property type="term" value="C:anchoring junction"/>
    <property type="evidence" value="ECO:0007669"/>
    <property type="project" value="UniProtKB-SubCell"/>
</dbReference>
<feature type="coiled-coil region" evidence="9">
    <location>
        <begin position="158"/>
        <end position="199"/>
    </location>
</feature>
<dbReference type="AlphaFoldDB" id="K1Q9T7"/>
<dbReference type="InParanoid" id="K1Q9T7"/>
<evidence type="ECO:0000256" key="6">
    <source>
        <dbReference type="ARBA" id="ARBA00022949"/>
    </source>
</evidence>
<comment type="subcellular location">
    <subcellularLocation>
        <location evidence="1">Cell junction</location>
    </subcellularLocation>
    <subcellularLocation>
        <location evidence="2">Cytoplasm</location>
        <location evidence="2">Cytoskeleton</location>
        <location evidence="2">Microtubule organizing center</location>
        <location evidence="2">Centrosome</location>
    </subcellularLocation>
</comment>
<evidence type="ECO:0000256" key="1">
    <source>
        <dbReference type="ARBA" id="ARBA00004282"/>
    </source>
</evidence>
<evidence type="ECO:0000313" key="11">
    <source>
        <dbReference type="EMBL" id="EKC18196.1"/>
    </source>
</evidence>